<dbReference type="Gene3D" id="1.20.5.170">
    <property type="match status" value="1"/>
</dbReference>
<evidence type="ECO:0000256" key="7">
    <source>
        <dbReference type="ARBA" id="ARBA00023242"/>
    </source>
</evidence>
<keyword evidence="7" id="KW-0539">Nucleus</keyword>
<keyword evidence="9" id="KW-0175">Coiled coil</keyword>
<dbReference type="InterPro" id="IPR050936">
    <property type="entry name" value="AP-1-like"/>
</dbReference>
<dbReference type="SMART" id="SM00338">
    <property type="entry name" value="BRLZ"/>
    <property type="match status" value="1"/>
</dbReference>
<organism evidence="12 13">
    <name type="scientific">Apiospora phragmitis</name>
    <dbReference type="NCBI Taxonomy" id="2905665"/>
    <lineage>
        <taxon>Eukaryota</taxon>
        <taxon>Fungi</taxon>
        <taxon>Dikarya</taxon>
        <taxon>Ascomycota</taxon>
        <taxon>Pezizomycotina</taxon>
        <taxon>Sordariomycetes</taxon>
        <taxon>Xylariomycetidae</taxon>
        <taxon>Amphisphaeriales</taxon>
        <taxon>Apiosporaceae</taxon>
        <taxon>Apiospora</taxon>
    </lineage>
</organism>
<feature type="region of interest" description="Disordered" evidence="10">
    <location>
        <begin position="66"/>
        <end position="100"/>
    </location>
</feature>
<protein>
    <recommendedName>
        <fullName evidence="8">Putative transcription factor kapC</fullName>
    </recommendedName>
</protein>
<dbReference type="RefSeq" id="XP_066722447.1">
    <property type="nucleotide sequence ID" value="XM_066851815.1"/>
</dbReference>
<keyword evidence="5" id="KW-0238">DNA-binding</keyword>
<accession>A0ABR1X697</accession>
<gene>
    <name evidence="12" type="ORF">PG994_000406</name>
</gene>
<evidence type="ECO:0000256" key="3">
    <source>
        <dbReference type="ARBA" id="ARBA00007163"/>
    </source>
</evidence>
<evidence type="ECO:0000256" key="1">
    <source>
        <dbReference type="ARBA" id="ARBA00004049"/>
    </source>
</evidence>
<dbReference type="PANTHER" id="PTHR40621">
    <property type="entry name" value="TRANSCRIPTION FACTOR KAPC-RELATED"/>
    <property type="match status" value="1"/>
</dbReference>
<feature type="region of interest" description="Disordered" evidence="10">
    <location>
        <begin position="280"/>
        <end position="329"/>
    </location>
</feature>
<evidence type="ECO:0000256" key="10">
    <source>
        <dbReference type="SAM" id="MobiDB-lite"/>
    </source>
</evidence>
<comment type="similarity">
    <text evidence="3">Belongs to the bZIP family.</text>
</comment>
<reference evidence="12 13" key="1">
    <citation type="submission" date="2023-01" db="EMBL/GenBank/DDBJ databases">
        <title>Analysis of 21 Apiospora genomes using comparative genomics revels a genus with tremendous synthesis potential of carbohydrate active enzymes and secondary metabolites.</title>
        <authorList>
            <person name="Sorensen T."/>
        </authorList>
    </citation>
    <scope>NUCLEOTIDE SEQUENCE [LARGE SCALE GENOMIC DNA]</scope>
    <source>
        <strain evidence="12 13">CBS 135458</strain>
    </source>
</reference>
<dbReference type="Pfam" id="PF00170">
    <property type="entry name" value="bZIP_1"/>
    <property type="match status" value="1"/>
</dbReference>
<comment type="function">
    <text evidence="1">Putative transcription factor.</text>
</comment>
<comment type="subcellular location">
    <subcellularLocation>
        <location evidence="2">Nucleus</location>
    </subcellularLocation>
</comment>
<evidence type="ECO:0000256" key="6">
    <source>
        <dbReference type="ARBA" id="ARBA00023163"/>
    </source>
</evidence>
<evidence type="ECO:0000256" key="9">
    <source>
        <dbReference type="SAM" id="Coils"/>
    </source>
</evidence>
<dbReference type="Proteomes" id="UP001480595">
    <property type="component" value="Unassembled WGS sequence"/>
</dbReference>
<keyword evidence="4" id="KW-0805">Transcription regulation</keyword>
<comment type="caution">
    <text evidence="12">The sequence shown here is derived from an EMBL/GenBank/DDBJ whole genome shotgun (WGS) entry which is preliminary data.</text>
</comment>
<evidence type="ECO:0000256" key="2">
    <source>
        <dbReference type="ARBA" id="ARBA00004123"/>
    </source>
</evidence>
<dbReference type="InterPro" id="IPR004827">
    <property type="entry name" value="bZIP"/>
</dbReference>
<sequence length="329" mass="36137">MLTQNRTIGQYKLHCPVATCLNLAFLTAYTLSRFQQHYLGCVSLTRPSEDPDLRAKLAHQATSLLNQADSGPKETRVPQPGVPPQPQIHPQLRAAGGAANSTEIMPSGLAAASTHPGAIPSASSAMAVHGLLDHDHDHDHDNDGDDSITDGRKAKRELSQSKRAAQNRAAQRAFRQRKEHHIKKLEQEVREFRTMEDTYKAVQNENYVLREYVIQLQSRLMDNQIELPQPPPGLALHPPRPNAPRTVAHPHPPANVLEPAQAASSAGSLADVAAAVHAGINAREPPRDMSVDGLYNRVKPETSEERSDDEIRRQLQRDTALPPPSSLRA</sequence>
<evidence type="ECO:0000256" key="4">
    <source>
        <dbReference type="ARBA" id="ARBA00023015"/>
    </source>
</evidence>
<feature type="compositionally biased region" description="Basic and acidic residues" evidence="10">
    <location>
        <begin position="298"/>
        <end position="316"/>
    </location>
</feature>
<dbReference type="SUPFAM" id="SSF57959">
    <property type="entry name" value="Leucine zipper domain"/>
    <property type="match status" value="1"/>
</dbReference>
<feature type="domain" description="BZIP" evidence="11">
    <location>
        <begin position="162"/>
        <end position="177"/>
    </location>
</feature>
<dbReference type="PANTHER" id="PTHR40621:SF11">
    <property type="entry name" value="TRANSCRIPTION FACTOR KAPC-RELATED"/>
    <property type="match status" value="1"/>
</dbReference>
<keyword evidence="6" id="KW-0804">Transcription</keyword>
<evidence type="ECO:0000313" key="12">
    <source>
        <dbReference type="EMBL" id="KAK8090901.1"/>
    </source>
</evidence>
<evidence type="ECO:0000256" key="5">
    <source>
        <dbReference type="ARBA" id="ARBA00023125"/>
    </source>
</evidence>
<dbReference type="GeneID" id="92084878"/>
<dbReference type="EMBL" id="JAQQWL010000001">
    <property type="protein sequence ID" value="KAK8090901.1"/>
    <property type="molecule type" value="Genomic_DNA"/>
</dbReference>
<dbReference type="PROSITE" id="PS00036">
    <property type="entry name" value="BZIP_BASIC"/>
    <property type="match status" value="1"/>
</dbReference>
<evidence type="ECO:0000313" key="13">
    <source>
        <dbReference type="Proteomes" id="UP001480595"/>
    </source>
</evidence>
<keyword evidence="13" id="KW-1185">Reference proteome</keyword>
<name>A0ABR1X697_9PEZI</name>
<evidence type="ECO:0000259" key="11">
    <source>
        <dbReference type="PROSITE" id="PS00036"/>
    </source>
</evidence>
<feature type="region of interest" description="Disordered" evidence="10">
    <location>
        <begin position="133"/>
        <end position="165"/>
    </location>
</feature>
<proteinExistence type="inferred from homology"/>
<feature type="coiled-coil region" evidence="9">
    <location>
        <begin position="175"/>
        <end position="205"/>
    </location>
</feature>
<dbReference type="InterPro" id="IPR046347">
    <property type="entry name" value="bZIP_sf"/>
</dbReference>
<evidence type="ECO:0000256" key="8">
    <source>
        <dbReference type="ARBA" id="ARBA00044067"/>
    </source>
</evidence>
<feature type="compositionally biased region" description="Basic and acidic residues" evidence="10">
    <location>
        <begin position="149"/>
        <end position="160"/>
    </location>
</feature>